<reference evidence="2 3" key="1">
    <citation type="journal article" date="2016" name="Arch. Microbiol.">
        <title>Streptomyces zhihengii sp. nov., isolated from rhizospheric soil of Psammosilene tunicoides.</title>
        <authorList>
            <person name="Huang M.J."/>
            <person name="Fei J.J."/>
            <person name="Salam N."/>
            <person name="Kim C.J."/>
            <person name="Hozzein W.N."/>
            <person name="Xiao M."/>
            <person name="Huang H.Q."/>
            <person name="Li W.J."/>
        </authorList>
    </citation>
    <scope>NUCLEOTIDE SEQUENCE [LARGE SCALE GENOMIC DNA]</scope>
    <source>
        <strain evidence="2 3">YIM T102</strain>
    </source>
</reference>
<dbReference type="RefSeq" id="WP_205373359.1">
    <property type="nucleotide sequence ID" value="NZ_JAFEJA010000001.1"/>
</dbReference>
<evidence type="ECO:0000256" key="1">
    <source>
        <dbReference type="SAM" id="MobiDB-lite"/>
    </source>
</evidence>
<comment type="caution">
    <text evidence="2">The sequence shown here is derived from an EMBL/GenBank/DDBJ whole genome shotgun (WGS) entry which is preliminary data.</text>
</comment>
<organism evidence="2 3">
    <name type="scientific">Streptomyces zhihengii</name>
    <dbReference type="NCBI Taxonomy" id="1818004"/>
    <lineage>
        <taxon>Bacteria</taxon>
        <taxon>Bacillati</taxon>
        <taxon>Actinomycetota</taxon>
        <taxon>Actinomycetes</taxon>
        <taxon>Kitasatosporales</taxon>
        <taxon>Streptomycetaceae</taxon>
        <taxon>Streptomyces</taxon>
    </lineage>
</organism>
<dbReference type="EMBL" id="JAFEJA010000001">
    <property type="protein sequence ID" value="MBM9619187.1"/>
    <property type="molecule type" value="Genomic_DNA"/>
</dbReference>
<gene>
    <name evidence="2" type="ORF">JE024_10705</name>
</gene>
<dbReference type="Proteomes" id="UP000664109">
    <property type="component" value="Unassembled WGS sequence"/>
</dbReference>
<proteinExistence type="predicted"/>
<evidence type="ECO:0000313" key="3">
    <source>
        <dbReference type="Proteomes" id="UP000664109"/>
    </source>
</evidence>
<protein>
    <submittedName>
        <fullName evidence="2">Uncharacterized protein</fullName>
    </submittedName>
</protein>
<sequence>MLHYEIHEMHRAELIRQAERQRLVREVAAVRRTARRRRKDEEGRVSRPDDRFTRAA</sequence>
<feature type="region of interest" description="Disordered" evidence="1">
    <location>
        <begin position="31"/>
        <end position="56"/>
    </location>
</feature>
<name>A0ABS2UNX1_9ACTN</name>
<evidence type="ECO:0000313" key="2">
    <source>
        <dbReference type="EMBL" id="MBM9619187.1"/>
    </source>
</evidence>
<keyword evidence="3" id="KW-1185">Reference proteome</keyword>
<feature type="compositionally biased region" description="Basic and acidic residues" evidence="1">
    <location>
        <begin position="39"/>
        <end position="56"/>
    </location>
</feature>
<accession>A0ABS2UNX1</accession>